<comment type="caution">
    <text evidence="12">The sequence shown here is derived from an EMBL/GenBank/DDBJ whole genome shotgun (WGS) entry which is preliminary data.</text>
</comment>
<reference evidence="12 13" key="1">
    <citation type="submission" date="2020-08" db="EMBL/GenBank/DDBJ databases">
        <title>Genome sequencing of Purple Non-Sulfur Bacteria from various extreme environments.</title>
        <authorList>
            <person name="Mayer M."/>
        </authorList>
    </citation>
    <scope>NUCLEOTIDE SEQUENCE [LARGE SCALE GENOMIC DNA]</scope>
    <source>
        <strain evidence="12 13">JA131</strain>
    </source>
</reference>
<sequence length="622" mass="66290">MASIIAVVVSVAGIVQPAIAIAALPFVLWGCFPFLQDGVVDLVRRRRITFGLIDTVVFVSLILSGQWLIAALLMLALSASGTVLARAENRSQQVLMDGLGVNITKAWLLIDGAEVETPLDRVDKGATVVVRAGGTIPVDGLITEGCGTVDERLLTGEALPVERTVGERVYASTHLLTGTLSVCVEEAGTRTVAAQIAATLQRTLRYRQSLQWRWLRLLDRLTAPILIFGAVAWALRGTQAAMGVIWAFGFGYTMRLAAPAALFTALRRGLDHQILVKDGRTLERMKTIDTVVFDKTGTLTSDTMQVTDIDAFGDHTDADVLRLAASAEADQTHIIALAILEAARRDGLDAPRPDDVTVQFGFGLTARLAEGEVAVGSARFMETLTVARPALSEDRERESAQVGRSTVWIALDGQAIGAIHVQPTLRPEAHAAVRLLKRRNLTLHVLSGDQRAPTEHLARTLGIDRVQAETPPDQKAVYIQELQRKGHKVCFIGDGINDSIALSQADMSVSISGASSIAIDTSQVILLTQDIRGLHQIFDVAEGFNKRLTESLYLSIVADAALVIAALFGQAAFTTIVLGSFACGAAIVSNAARPPRPGDAIDPPAARPLMAGEGGPSALAAP</sequence>
<keyword evidence="6 9" id="KW-0472">Membrane</keyword>
<dbReference type="InterPro" id="IPR059000">
    <property type="entry name" value="ATPase_P-type_domA"/>
</dbReference>
<evidence type="ECO:0000259" key="11">
    <source>
        <dbReference type="Pfam" id="PF00122"/>
    </source>
</evidence>
<evidence type="ECO:0000313" key="13">
    <source>
        <dbReference type="Proteomes" id="UP000554286"/>
    </source>
</evidence>
<dbReference type="NCBIfam" id="TIGR01525">
    <property type="entry name" value="ATPase-IB_hvy"/>
    <property type="match status" value="1"/>
</dbReference>
<evidence type="ECO:0000256" key="9">
    <source>
        <dbReference type="RuleBase" id="RU362081"/>
    </source>
</evidence>
<dbReference type="Gene3D" id="2.70.150.10">
    <property type="entry name" value="Calcium-transporting ATPase, cytoplasmic transduction domain A"/>
    <property type="match status" value="1"/>
</dbReference>
<dbReference type="InterPro" id="IPR001757">
    <property type="entry name" value="P_typ_ATPase"/>
</dbReference>
<comment type="catalytic activity">
    <reaction evidence="8">
        <text>Zn(2+)(in) + ATP + H2O = Zn(2+)(out) + ADP + phosphate + H(+)</text>
        <dbReference type="Rhea" id="RHEA:20621"/>
        <dbReference type="ChEBI" id="CHEBI:15377"/>
        <dbReference type="ChEBI" id="CHEBI:15378"/>
        <dbReference type="ChEBI" id="CHEBI:29105"/>
        <dbReference type="ChEBI" id="CHEBI:30616"/>
        <dbReference type="ChEBI" id="CHEBI:43474"/>
        <dbReference type="ChEBI" id="CHEBI:456216"/>
        <dbReference type="EC" id="7.2.2.12"/>
    </reaction>
</comment>
<dbReference type="GO" id="GO:0016463">
    <property type="term" value="F:P-type zinc transporter activity"/>
    <property type="evidence" value="ECO:0007669"/>
    <property type="project" value="UniProtKB-EC"/>
</dbReference>
<feature type="transmembrane region" description="Helical" evidence="9">
    <location>
        <begin position="6"/>
        <end position="35"/>
    </location>
</feature>
<comment type="similarity">
    <text evidence="2 9">Belongs to the cation transport ATPase (P-type) (TC 3.A.3) family. Type IB subfamily.</text>
</comment>
<dbReference type="PANTHER" id="PTHR48085">
    <property type="entry name" value="CADMIUM/ZINC-TRANSPORTING ATPASE HMA2-RELATED"/>
    <property type="match status" value="1"/>
</dbReference>
<dbReference type="GO" id="GO:0046872">
    <property type="term" value="F:metal ion binding"/>
    <property type="evidence" value="ECO:0007669"/>
    <property type="project" value="UniProtKB-KW"/>
</dbReference>
<dbReference type="InterPro" id="IPR018303">
    <property type="entry name" value="ATPase_P-typ_P_site"/>
</dbReference>
<evidence type="ECO:0000256" key="4">
    <source>
        <dbReference type="ARBA" id="ARBA00022967"/>
    </source>
</evidence>
<keyword evidence="4" id="KW-1278">Translocase</keyword>
<gene>
    <name evidence="12" type="ORF">GGD89_000195</name>
</gene>
<feature type="domain" description="P-type ATPase A" evidence="11">
    <location>
        <begin position="104"/>
        <end position="200"/>
    </location>
</feature>
<dbReference type="SFLD" id="SFLDS00003">
    <property type="entry name" value="Haloacid_Dehalogenase"/>
    <property type="match status" value="1"/>
</dbReference>
<name>A0A7W6W888_9PROT</name>
<dbReference type="EMBL" id="JACIGK010000001">
    <property type="protein sequence ID" value="MBB4264589.1"/>
    <property type="molecule type" value="Genomic_DNA"/>
</dbReference>
<dbReference type="EC" id="7.2.2.12" evidence="7"/>
<keyword evidence="3 9" id="KW-0812">Transmembrane</keyword>
<keyword evidence="9" id="KW-1003">Cell membrane</keyword>
<evidence type="ECO:0000313" key="12">
    <source>
        <dbReference type="EMBL" id="MBB4264589.1"/>
    </source>
</evidence>
<dbReference type="InterPro" id="IPR036412">
    <property type="entry name" value="HAD-like_sf"/>
</dbReference>
<evidence type="ECO:0000256" key="6">
    <source>
        <dbReference type="ARBA" id="ARBA00023136"/>
    </source>
</evidence>
<dbReference type="SFLD" id="SFLDF00027">
    <property type="entry name" value="p-type_atpase"/>
    <property type="match status" value="1"/>
</dbReference>
<dbReference type="GO" id="GO:0005886">
    <property type="term" value="C:plasma membrane"/>
    <property type="evidence" value="ECO:0007669"/>
    <property type="project" value="UniProtKB-SubCell"/>
</dbReference>
<organism evidence="12 13">
    <name type="scientific">Roseospira visakhapatnamensis</name>
    <dbReference type="NCBI Taxonomy" id="390880"/>
    <lineage>
        <taxon>Bacteria</taxon>
        <taxon>Pseudomonadati</taxon>
        <taxon>Pseudomonadota</taxon>
        <taxon>Alphaproteobacteria</taxon>
        <taxon>Rhodospirillales</taxon>
        <taxon>Rhodospirillaceae</taxon>
        <taxon>Roseospira</taxon>
    </lineage>
</organism>
<dbReference type="RefSeq" id="WP_184042220.1">
    <property type="nucleotide sequence ID" value="NZ_JACIGK010000001.1"/>
</dbReference>
<keyword evidence="9" id="KW-0479">Metal-binding</keyword>
<evidence type="ECO:0000256" key="3">
    <source>
        <dbReference type="ARBA" id="ARBA00022692"/>
    </source>
</evidence>
<evidence type="ECO:0000256" key="5">
    <source>
        <dbReference type="ARBA" id="ARBA00022989"/>
    </source>
</evidence>
<keyword evidence="9" id="KW-0067">ATP-binding</keyword>
<dbReference type="PANTHER" id="PTHR48085:SF5">
    <property type="entry name" value="CADMIUM_ZINC-TRANSPORTING ATPASE HMA4-RELATED"/>
    <property type="match status" value="1"/>
</dbReference>
<feature type="region of interest" description="Disordered" evidence="10">
    <location>
        <begin position="596"/>
        <end position="622"/>
    </location>
</feature>
<evidence type="ECO:0000256" key="10">
    <source>
        <dbReference type="SAM" id="MobiDB-lite"/>
    </source>
</evidence>
<dbReference type="SUPFAM" id="SSF81653">
    <property type="entry name" value="Calcium ATPase, transduction domain A"/>
    <property type="match status" value="1"/>
</dbReference>
<dbReference type="PRINTS" id="PR00119">
    <property type="entry name" value="CATATPASE"/>
</dbReference>
<proteinExistence type="inferred from homology"/>
<dbReference type="Gene3D" id="3.40.50.1000">
    <property type="entry name" value="HAD superfamily/HAD-like"/>
    <property type="match status" value="1"/>
</dbReference>
<comment type="subcellular location">
    <subcellularLocation>
        <location evidence="9">Cell membrane</location>
    </subcellularLocation>
    <subcellularLocation>
        <location evidence="1">Membrane</location>
    </subcellularLocation>
</comment>
<dbReference type="Pfam" id="PF00702">
    <property type="entry name" value="Hydrolase"/>
    <property type="match status" value="1"/>
</dbReference>
<evidence type="ECO:0000256" key="8">
    <source>
        <dbReference type="ARBA" id="ARBA00047308"/>
    </source>
</evidence>
<protein>
    <recommendedName>
        <fullName evidence="7">P-type Zn(2+) transporter</fullName>
        <ecNumber evidence="7">7.2.2.12</ecNumber>
    </recommendedName>
</protein>
<evidence type="ECO:0000256" key="7">
    <source>
        <dbReference type="ARBA" id="ARBA00039097"/>
    </source>
</evidence>
<dbReference type="SUPFAM" id="SSF56784">
    <property type="entry name" value="HAD-like"/>
    <property type="match status" value="1"/>
</dbReference>
<keyword evidence="13" id="KW-1185">Reference proteome</keyword>
<keyword evidence="5 9" id="KW-1133">Transmembrane helix</keyword>
<keyword evidence="9" id="KW-0547">Nucleotide-binding</keyword>
<dbReference type="SFLD" id="SFLDG00002">
    <property type="entry name" value="C1.7:_P-type_atpase_like"/>
    <property type="match status" value="1"/>
</dbReference>
<evidence type="ECO:0000256" key="2">
    <source>
        <dbReference type="ARBA" id="ARBA00006024"/>
    </source>
</evidence>
<dbReference type="PROSITE" id="PS00154">
    <property type="entry name" value="ATPASE_E1_E2"/>
    <property type="match status" value="1"/>
</dbReference>
<dbReference type="InterPro" id="IPR027256">
    <property type="entry name" value="P-typ_ATPase_IB"/>
</dbReference>
<feature type="transmembrane region" description="Helical" evidence="9">
    <location>
        <begin position="217"/>
        <end position="235"/>
    </location>
</feature>
<dbReference type="GO" id="GO:0016887">
    <property type="term" value="F:ATP hydrolysis activity"/>
    <property type="evidence" value="ECO:0007669"/>
    <property type="project" value="InterPro"/>
</dbReference>
<dbReference type="Gene3D" id="3.40.1110.10">
    <property type="entry name" value="Calcium-transporting ATPase, cytoplasmic domain N"/>
    <property type="match status" value="1"/>
</dbReference>
<dbReference type="Pfam" id="PF00122">
    <property type="entry name" value="E1-E2_ATPase"/>
    <property type="match status" value="1"/>
</dbReference>
<feature type="transmembrane region" description="Helical" evidence="9">
    <location>
        <begin position="552"/>
        <end position="573"/>
    </location>
</feature>
<dbReference type="NCBIfam" id="TIGR01494">
    <property type="entry name" value="ATPase_P-type"/>
    <property type="match status" value="2"/>
</dbReference>
<dbReference type="Proteomes" id="UP000554286">
    <property type="component" value="Unassembled WGS sequence"/>
</dbReference>
<dbReference type="InterPro" id="IPR044492">
    <property type="entry name" value="P_typ_ATPase_HD_dom"/>
</dbReference>
<accession>A0A7W6W888</accession>
<dbReference type="InterPro" id="IPR023214">
    <property type="entry name" value="HAD_sf"/>
</dbReference>
<feature type="transmembrane region" description="Helical" evidence="9">
    <location>
        <begin position="241"/>
        <end position="266"/>
    </location>
</feature>
<dbReference type="AlphaFoldDB" id="A0A7W6W888"/>
<dbReference type="InterPro" id="IPR023299">
    <property type="entry name" value="ATPase_P-typ_cyto_dom_N"/>
</dbReference>
<evidence type="ECO:0000256" key="1">
    <source>
        <dbReference type="ARBA" id="ARBA00004370"/>
    </source>
</evidence>
<dbReference type="GO" id="GO:0005524">
    <property type="term" value="F:ATP binding"/>
    <property type="evidence" value="ECO:0007669"/>
    <property type="project" value="UniProtKB-UniRule"/>
</dbReference>
<dbReference type="InterPro" id="IPR008250">
    <property type="entry name" value="ATPase_P-typ_transduc_dom_A_sf"/>
</dbReference>
<dbReference type="InterPro" id="IPR051014">
    <property type="entry name" value="Cation_Transport_ATPase_IB"/>
</dbReference>